<sequence>MLNGLIGKKAGMSQVFSEDGTRIPVTVIELGPVTVTQIKTVKVDGYDAVQVGYDELSPAKAKNLSKAVLNHLGENKPVRHLMEFLAKGEVQVGQSFDVTLFEKGQKVDVTGTTKGKGFAGVIKRHGFGGGPGAHGHRFHRSTGSIGQSATPSRVWKNKRMPGHMGNEKMTVQNLEVVAVRPELNAILVKGAVPGPQGRLVEVRHAIKAPK</sequence>
<keyword evidence="2 7" id="KW-0699">rRNA-binding</keyword>
<dbReference type="PANTHER" id="PTHR11229">
    <property type="entry name" value="50S RIBOSOMAL PROTEIN L3"/>
    <property type="match status" value="1"/>
</dbReference>
<reference evidence="10 11" key="1">
    <citation type="journal article" date="2016" name="Nat. Commun.">
        <title>Thousands of microbial genomes shed light on interconnected biogeochemical processes in an aquifer system.</title>
        <authorList>
            <person name="Anantharaman K."/>
            <person name="Brown C.T."/>
            <person name="Hug L.A."/>
            <person name="Sharon I."/>
            <person name="Castelle C.J."/>
            <person name="Probst A.J."/>
            <person name="Thomas B.C."/>
            <person name="Singh A."/>
            <person name="Wilkins M.J."/>
            <person name="Karaoz U."/>
            <person name="Brodie E.L."/>
            <person name="Williams K.H."/>
            <person name="Hubbard S.S."/>
            <person name="Banfield J.F."/>
        </authorList>
    </citation>
    <scope>NUCLEOTIDE SEQUENCE [LARGE SCALE GENOMIC DNA]</scope>
</reference>
<dbReference type="HAMAP" id="MF_01325_B">
    <property type="entry name" value="Ribosomal_uL3_B"/>
    <property type="match status" value="1"/>
</dbReference>
<evidence type="ECO:0000256" key="7">
    <source>
        <dbReference type="HAMAP-Rule" id="MF_01325"/>
    </source>
</evidence>
<name>A0A1F6G5G8_9PROT</name>
<evidence type="ECO:0000256" key="9">
    <source>
        <dbReference type="RuleBase" id="RU003906"/>
    </source>
</evidence>
<evidence type="ECO:0000313" key="11">
    <source>
        <dbReference type="Proteomes" id="UP000178449"/>
    </source>
</evidence>
<evidence type="ECO:0000256" key="1">
    <source>
        <dbReference type="ARBA" id="ARBA00006540"/>
    </source>
</evidence>
<dbReference type="Pfam" id="PF00297">
    <property type="entry name" value="Ribosomal_L3"/>
    <property type="match status" value="1"/>
</dbReference>
<dbReference type="FunFam" id="2.40.30.10:FF:000004">
    <property type="entry name" value="50S ribosomal protein L3"/>
    <property type="match status" value="1"/>
</dbReference>
<keyword evidence="4 7" id="KW-0689">Ribosomal protein</keyword>
<gene>
    <name evidence="7" type="primary">rplC</name>
    <name evidence="10" type="ORF">A2527_13600</name>
</gene>
<evidence type="ECO:0000256" key="6">
    <source>
        <dbReference type="ARBA" id="ARBA00035243"/>
    </source>
</evidence>
<dbReference type="AlphaFoldDB" id="A0A1F6G5G8"/>
<dbReference type="GO" id="GO:0006412">
    <property type="term" value="P:translation"/>
    <property type="evidence" value="ECO:0007669"/>
    <property type="project" value="UniProtKB-UniRule"/>
</dbReference>
<dbReference type="SUPFAM" id="SSF50447">
    <property type="entry name" value="Translation proteins"/>
    <property type="match status" value="1"/>
</dbReference>
<organism evidence="10 11">
    <name type="scientific">Candidatus Lambdaproteobacteria bacterium RIFOXYD2_FULL_50_16</name>
    <dbReference type="NCBI Taxonomy" id="1817772"/>
    <lineage>
        <taxon>Bacteria</taxon>
        <taxon>Pseudomonadati</taxon>
        <taxon>Pseudomonadota</taxon>
        <taxon>Candidatus Lambdaproteobacteria</taxon>
    </lineage>
</organism>
<comment type="caution">
    <text evidence="10">The sequence shown here is derived from an EMBL/GenBank/DDBJ whole genome shotgun (WGS) entry which is preliminary data.</text>
</comment>
<dbReference type="PROSITE" id="PS00474">
    <property type="entry name" value="RIBOSOMAL_L3"/>
    <property type="match status" value="1"/>
</dbReference>
<dbReference type="InterPro" id="IPR019926">
    <property type="entry name" value="Ribosomal_uL3_CS"/>
</dbReference>
<dbReference type="EMBL" id="MFNE01000052">
    <property type="protein sequence ID" value="OGG93322.1"/>
    <property type="molecule type" value="Genomic_DNA"/>
</dbReference>
<protein>
    <recommendedName>
        <fullName evidence="6 7">Large ribosomal subunit protein uL3</fullName>
    </recommendedName>
</protein>
<comment type="subunit">
    <text evidence="7 9">Part of the 50S ribosomal subunit. Forms a cluster with proteins L14 and L19.</text>
</comment>
<comment type="function">
    <text evidence="7 9">One of the primary rRNA binding proteins, it binds directly near the 3'-end of the 23S rRNA, where it nucleates assembly of the 50S subunit.</text>
</comment>
<keyword evidence="3 7" id="KW-0694">RNA-binding</keyword>
<dbReference type="GO" id="GO:0022625">
    <property type="term" value="C:cytosolic large ribosomal subunit"/>
    <property type="evidence" value="ECO:0007669"/>
    <property type="project" value="TreeGrafter"/>
</dbReference>
<evidence type="ECO:0000256" key="3">
    <source>
        <dbReference type="ARBA" id="ARBA00022884"/>
    </source>
</evidence>
<accession>A0A1F6G5G8</accession>
<comment type="similarity">
    <text evidence="1 7 8">Belongs to the universal ribosomal protein uL3 family.</text>
</comment>
<dbReference type="Gene3D" id="2.40.30.10">
    <property type="entry name" value="Translation factors"/>
    <property type="match status" value="2"/>
</dbReference>
<evidence type="ECO:0000256" key="4">
    <source>
        <dbReference type="ARBA" id="ARBA00022980"/>
    </source>
</evidence>
<proteinExistence type="inferred from homology"/>
<dbReference type="NCBIfam" id="TIGR03625">
    <property type="entry name" value="L3_bact"/>
    <property type="match status" value="1"/>
</dbReference>
<evidence type="ECO:0000256" key="5">
    <source>
        <dbReference type="ARBA" id="ARBA00023274"/>
    </source>
</evidence>
<dbReference type="InterPro" id="IPR019927">
    <property type="entry name" value="Ribosomal_uL3_bac/org-type"/>
</dbReference>
<dbReference type="GO" id="GO:0019843">
    <property type="term" value="F:rRNA binding"/>
    <property type="evidence" value="ECO:0007669"/>
    <property type="project" value="UniProtKB-UniRule"/>
</dbReference>
<comment type="caution">
    <text evidence="7">Lacks conserved residue(s) required for the propagation of feature annotation.</text>
</comment>
<dbReference type="PANTHER" id="PTHR11229:SF16">
    <property type="entry name" value="LARGE RIBOSOMAL SUBUNIT PROTEIN UL3C"/>
    <property type="match status" value="1"/>
</dbReference>
<evidence type="ECO:0000256" key="8">
    <source>
        <dbReference type="RuleBase" id="RU003905"/>
    </source>
</evidence>
<dbReference type="Proteomes" id="UP000178449">
    <property type="component" value="Unassembled WGS sequence"/>
</dbReference>
<evidence type="ECO:0000256" key="2">
    <source>
        <dbReference type="ARBA" id="ARBA00022730"/>
    </source>
</evidence>
<dbReference type="InterPro" id="IPR009000">
    <property type="entry name" value="Transl_B-barrel_sf"/>
</dbReference>
<keyword evidence="5 7" id="KW-0687">Ribonucleoprotein</keyword>
<evidence type="ECO:0000313" key="10">
    <source>
        <dbReference type="EMBL" id="OGG93322.1"/>
    </source>
</evidence>
<dbReference type="GO" id="GO:0003735">
    <property type="term" value="F:structural constituent of ribosome"/>
    <property type="evidence" value="ECO:0007669"/>
    <property type="project" value="UniProtKB-UniRule"/>
</dbReference>
<dbReference type="STRING" id="1817772.A2527_13600"/>
<dbReference type="InterPro" id="IPR000597">
    <property type="entry name" value="Ribosomal_uL3"/>
</dbReference>